<dbReference type="Proteomes" id="UP000245250">
    <property type="component" value="Chromosome"/>
</dbReference>
<sequence>MLKKILNLNGAQNINKNEQKTMRGGIPECWIYAIEAGCILIPPGETCPINTSSGICDTSRLCC</sequence>
<protein>
    <submittedName>
        <fullName evidence="1">Uncharacterized protein</fullName>
    </submittedName>
</protein>
<gene>
    <name evidence="1" type="ORF">HYN56_06600</name>
</gene>
<organism evidence="1 2">
    <name type="scientific">Flavobacterium crocinum</name>
    <dbReference type="NCBI Taxonomy" id="2183896"/>
    <lineage>
        <taxon>Bacteria</taxon>
        <taxon>Pseudomonadati</taxon>
        <taxon>Bacteroidota</taxon>
        <taxon>Flavobacteriia</taxon>
        <taxon>Flavobacteriales</taxon>
        <taxon>Flavobacteriaceae</taxon>
        <taxon>Flavobacterium</taxon>
    </lineage>
</organism>
<evidence type="ECO:0000313" key="1">
    <source>
        <dbReference type="EMBL" id="AWK03917.1"/>
    </source>
</evidence>
<dbReference type="AlphaFoldDB" id="A0A2S1YIN3"/>
<dbReference type="OrthoDB" id="1164322at2"/>
<name>A0A2S1YIN3_9FLAO</name>
<accession>A0A2S1YIN3</accession>
<dbReference type="KEGG" id="fcr:HYN56_06600"/>
<proteinExistence type="predicted"/>
<dbReference type="EMBL" id="CP029255">
    <property type="protein sequence ID" value="AWK03917.1"/>
    <property type="molecule type" value="Genomic_DNA"/>
</dbReference>
<keyword evidence="2" id="KW-1185">Reference proteome</keyword>
<dbReference type="RefSeq" id="WP_109191449.1">
    <property type="nucleotide sequence ID" value="NZ_CP029255.1"/>
</dbReference>
<reference evidence="1 2" key="1">
    <citation type="submission" date="2018-05" db="EMBL/GenBank/DDBJ databases">
        <title>Genome sequencing of Flavobacterium sp. HYN0056.</title>
        <authorList>
            <person name="Yi H."/>
            <person name="Baek C."/>
        </authorList>
    </citation>
    <scope>NUCLEOTIDE SEQUENCE [LARGE SCALE GENOMIC DNA]</scope>
    <source>
        <strain evidence="1 2">HYN0056</strain>
    </source>
</reference>
<evidence type="ECO:0000313" key="2">
    <source>
        <dbReference type="Proteomes" id="UP000245250"/>
    </source>
</evidence>